<evidence type="ECO:0000313" key="1">
    <source>
        <dbReference type="EMBL" id="MYN02912.1"/>
    </source>
</evidence>
<evidence type="ECO:0000313" key="2">
    <source>
        <dbReference type="Proteomes" id="UP000448575"/>
    </source>
</evidence>
<accession>A0A6N9HIQ9</accession>
<dbReference type="Proteomes" id="UP000448575">
    <property type="component" value="Unassembled WGS sequence"/>
</dbReference>
<dbReference type="AlphaFoldDB" id="A0A6N9HIQ9"/>
<reference evidence="1 2" key="1">
    <citation type="submission" date="2019-12" db="EMBL/GenBank/DDBJ databases">
        <title>Novel species isolated from a subtropical stream in China.</title>
        <authorList>
            <person name="Lu H."/>
        </authorList>
    </citation>
    <scope>NUCLEOTIDE SEQUENCE [LARGE SCALE GENOMIC DNA]</scope>
    <source>
        <strain evidence="1 2">DS3</strain>
    </source>
</reference>
<sequence>MKRLKLGMTGFLLLVMGWFAFCIAAYRIPGGPERSFDGEVYFKIMELEDDNRSFFEGILGNRRLRILEAPVFYVSASDKSRLWQTSPFELEDKRETLRVRVKAKPLLFGGYDVAEIESVKQVSGEPYVRK</sequence>
<comment type="caution">
    <text evidence="1">The sequence shown here is derived from an EMBL/GenBank/DDBJ whole genome shotgun (WGS) entry which is preliminary data.</text>
</comment>
<keyword evidence="2" id="KW-1185">Reference proteome</keyword>
<dbReference type="RefSeq" id="WP_161025902.1">
    <property type="nucleotide sequence ID" value="NZ_WWCJ01000008.1"/>
</dbReference>
<gene>
    <name evidence="1" type="ORF">GTP41_12455</name>
</gene>
<name>A0A6N9HIQ9_9BURK</name>
<proteinExistence type="predicted"/>
<organism evidence="1 2">
    <name type="scientific">Pseudoduganella guangdongensis</name>
    <dbReference type="NCBI Taxonomy" id="2692179"/>
    <lineage>
        <taxon>Bacteria</taxon>
        <taxon>Pseudomonadati</taxon>
        <taxon>Pseudomonadota</taxon>
        <taxon>Betaproteobacteria</taxon>
        <taxon>Burkholderiales</taxon>
        <taxon>Oxalobacteraceae</taxon>
        <taxon>Telluria group</taxon>
        <taxon>Pseudoduganella</taxon>
    </lineage>
</organism>
<protein>
    <submittedName>
        <fullName evidence="1">Uncharacterized protein</fullName>
    </submittedName>
</protein>
<dbReference type="EMBL" id="WWCJ01000008">
    <property type="protein sequence ID" value="MYN02912.1"/>
    <property type="molecule type" value="Genomic_DNA"/>
</dbReference>